<gene>
    <name evidence="4" type="ORF">GWI71_00400</name>
</gene>
<dbReference type="SUPFAM" id="SSF82771">
    <property type="entry name" value="GIY-YIG endonuclease"/>
    <property type="match status" value="1"/>
</dbReference>
<reference evidence="4 5" key="1">
    <citation type="submission" date="2020-01" db="EMBL/GenBank/DDBJ databases">
        <authorList>
            <person name="Peng S.Y."/>
            <person name="Li J."/>
            <person name="Wang M."/>
            <person name="Wang L."/>
            <person name="Wang C.Q."/>
            <person name="Wang J.R."/>
        </authorList>
    </citation>
    <scope>NUCLEOTIDE SEQUENCE [LARGE SCALE GENOMIC DNA]</scope>
    <source>
        <strain evidence="4 5">XCT-34</strain>
    </source>
</reference>
<dbReference type="InterPro" id="IPR035901">
    <property type="entry name" value="GIY-YIG_endonuc_sf"/>
</dbReference>
<evidence type="ECO:0000313" key="4">
    <source>
        <dbReference type="EMBL" id="NBN62133.1"/>
    </source>
</evidence>
<dbReference type="PANTHER" id="PTHR34477">
    <property type="entry name" value="UPF0213 PROTEIN YHBQ"/>
    <property type="match status" value="1"/>
</dbReference>
<name>A0ABW9ZBV6_9HYPH</name>
<evidence type="ECO:0000256" key="1">
    <source>
        <dbReference type="ARBA" id="ARBA00007435"/>
    </source>
</evidence>
<dbReference type="PANTHER" id="PTHR34477:SF5">
    <property type="entry name" value="BSL5627 PROTEIN"/>
    <property type="match status" value="1"/>
</dbReference>
<accession>A0ABW9ZBV6</accession>
<dbReference type="EMBL" id="JAABLP010000001">
    <property type="protein sequence ID" value="NBN62133.1"/>
    <property type="molecule type" value="Genomic_DNA"/>
</dbReference>
<comment type="similarity">
    <text evidence="1">Belongs to the UPF0213 family.</text>
</comment>
<dbReference type="PROSITE" id="PS50164">
    <property type="entry name" value="GIY_YIG"/>
    <property type="match status" value="1"/>
</dbReference>
<evidence type="ECO:0000259" key="3">
    <source>
        <dbReference type="PROSITE" id="PS50164"/>
    </source>
</evidence>
<dbReference type="Gene3D" id="3.40.1440.10">
    <property type="entry name" value="GIY-YIG endonuclease"/>
    <property type="match status" value="1"/>
</dbReference>
<dbReference type="RefSeq" id="WP_161672844.1">
    <property type="nucleotide sequence ID" value="NZ_JAABLP010000001.1"/>
</dbReference>
<dbReference type="CDD" id="cd10448">
    <property type="entry name" value="GIY-YIG_unchar_3"/>
    <property type="match status" value="1"/>
</dbReference>
<keyword evidence="5" id="KW-1185">Reference proteome</keyword>
<comment type="caution">
    <text evidence="4">The sequence shown here is derived from an EMBL/GenBank/DDBJ whole genome shotgun (WGS) entry which is preliminary data.</text>
</comment>
<dbReference type="Pfam" id="PF01541">
    <property type="entry name" value="GIY-YIG"/>
    <property type="match status" value="1"/>
</dbReference>
<dbReference type="InterPro" id="IPR000305">
    <property type="entry name" value="GIY-YIG_endonuc"/>
</dbReference>
<evidence type="ECO:0000313" key="5">
    <source>
        <dbReference type="Proteomes" id="UP000541347"/>
    </source>
</evidence>
<feature type="region of interest" description="Disordered" evidence="2">
    <location>
        <begin position="1"/>
        <end position="25"/>
    </location>
</feature>
<organism evidence="4 5">
    <name type="scientific">Pannonibacter tanglangensis</name>
    <dbReference type="NCBI Taxonomy" id="2750084"/>
    <lineage>
        <taxon>Bacteria</taxon>
        <taxon>Pseudomonadati</taxon>
        <taxon>Pseudomonadota</taxon>
        <taxon>Alphaproteobacteria</taxon>
        <taxon>Hyphomicrobiales</taxon>
        <taxon>Stappiaceae</taxon>
        <taxon>Pannonibacter</taxon>
    </lineage>
</organism>
<sequence>MQFSSSRASETRPGTGEPRTQTEKREQALPAWVYILASRPYGTLYTGVTTELGRRIYEHRNGEIAGFTSTYGVKSLVWYEEYSEVESAIAQEKRIKRWHRQWKFELIEKMNPKWQDLYGDLNR</sequence>
<dbReference type="Proteomes" id="UP000541347">
    <property type="component" value="Unassembled WGS sequence"/>
</dbReference>
<proteinExistence type="inferred from homology"/>
<protein>
    <submittedName>
        <fullName evidence="4">GIY-YIG nuclease family protein</fullName>
    </submittedName>
</protein>
<feature type="domain" description="GIY-YIG" evidence="3">
    <location>
        <begin position="29"/>
        <end position="106"/>
    </location>
</feature>
<evidence type="ECO:0000256" key="2">
    <source>
        <dbReference type="SAM" id="MobiDB-lite"/>
    </source>
</evidence>
<dbReference type="InterPro" id="IPR050190">
    <property type="entry name" value="UPF0213_domain"/>
</dbReference>